<proteinExistence type="predicted"/>
<dbReference type="EnsemblPlants" id="AES78889">
    <property type="protein sequence ID" value="AES78889"/>
    <property type="gene ID" value="MTR_7g050660"/>
</dbReference>
<dbReference type="HOGENOM" id="CLU_1221292_0_0_1"/>
<name>G7KVW2_MEDTR</name>
<dbReference type="AlphaFoldDB" id="G7KVW2"/>
<organism evidence="1 3">
    <name type="scientific">Medicago truncatula</name>
    <name type="common">Barrel medic</name>
    <name type="synonym">Medicago tribuloides</name>
    <dbReference type="NCBI Taxonomy" id="3880"/>
    <lineage>
        <taxon>Eukaryota</taxon>
        <taxon>Viridiplantae</taxon>
        <taxon>Streptophyta</taxon>
        <taxon>Embryophyta</taxon>
        <taxon>Tracheophyta</taxon>
        <taxon>Spermatophyta</taxon>
        <taxon>Magnoliopsida</taxon>
        <taxon>eudicotyledons</taxon>
        <taxon>Gunneridae</taxon>
        <taxon>Pentapetalae</taxon>
        <taxon>rosids</taxon>
        <taxon>fabids</taxon>
        <taxon>Fabales</taxon>
        <taxon>Fabaceae</taxon>
        <taxon>Papilionoideae</taxon>
        <taxon>50 kb inversion clade</taxon>
        <taxon>NPAAA clade</taxon>
        <taxon>Hologalegina</taxon>
        <taxon>IRL clade</taxon>
        <taxon>Trifolieae</taxon>
        <taxon>Medicago</taxon>
    </lineage>
</organism>
<dbReference type="PaxDb" id="3880-AES78889"/>
<accession>G7KVW2</accession>
<keyword evidence="3" id="KW-1185">Reference proteome</keyword>
<evidence type="ECO:0008006" key="4">
    <source>
        <dbReference type="Google" id="ProtNLM"/>
    </source>
</evidence>
<evidence type="ECO:0000313" key="1">
    <source>
        <dbReference type="EMBL" id="AES78889.1"/>
    </source>
</evidence>
<protein>
    <recommendedName>
        <fullName evidence="4">Reverse transcriptase zinc-binding domain-containing protein</fullName>
    </recommendedName>
</protein>
<evidence type="ECO:0000313" key="2">
    <source>
        <dbReference type="EnsemblPlants" id="AES78889"/>
    </source>
</evidence>
<reference evidence="1 3" key="2">
    <citation type="journal article" date="2014" name="BMC Genomics">
        <title>An improved genome release (version Mt4.0) for the model legume Medicago truncatula.</title>
        <authorList>
            <person name="Tang H."/>
            <person name="Krishnakumar V."/>
            <person name="Bidwell S."/>
            <person name="Rosen B."/>
            <person name="Chan A."/>
            <person name="Zhou S."/>
            <person name="Gentzbittel L."/>
            <person name="Childs K.L."/>
            <person name="Yandell M."/>
            <person name="Gundlach H."/>
            <person name="Mayer K.F."/>
            <person name="Schwartz D.C."/>
            <person name="Town C.D."/>
        </authorList>
    </citation>
    <scope>GENOME REANNOTATION</scope>
    <source>
        <strain evidence="2 3">cv. Jemalong A17</strain>
    </source>
</reference>
<gene>
    <name evidence="1" type="ordered locus">MTR_7g050660</name>
</gene>
<sequence>MSYLVDHNLFAGYQVGSSGSLAISHLQFVDETLLLGPRSWENVRVLCSILVLFDALYGLKVNFHKSLLVGDNLDDSWLTEGLWYIVLVARYGMDGGRAREAGSRGPCWWRDIGRIQDGVSFEGGCWFEANVFRKISVEDMRELGGGGGLEVHHRLWTWEELLPTKDILVTRGVLQADDHFCIEDYGEMGSINHLFLHCSFFGFLLYLLHGWLGFSTVDPCSISYHFT</sequence>
<dbReference type="Proteomes" id="UP000002051">
    <property type="component" value="Unassembled WGS sequence"/>
</dbReference>
<reference evidence="2" key="3">
    <citation type="submission" date="2015-04" db="UniProtKB">
        <authorList>
            <consortium name="EnsemblPlants"/>
        </authorList>
    </citation>
    <scope>IDENTIFICATION</scope>
    <source>
        <strain evidence="2">cv. Jemalong A17</strain>
    </source>
</reference>
<reference evidence="1 3" key="1">
    <citation type="journal article" date="2011" name="Nature">
        <title>The Medicago genome provides insight into the evolution of rhizobial symbioses.</title>
        <authorList>
            <person name="Young N.D."/>
            <person name="Debelle F."/>
            <person name="Oldroyd G.E."/>
            <person name="Geurts R."/>
            <person name="Cannon S.B."/>
            <person name="Udvardi M.K."/>
            <person name="Benedito V.A."/>
            <person name="Mayer K.F."/>
            <person name="Gouzy J."/>
            <person name="Schoof H."/>
            <person name="Van de Peer Y."/>
            <person name="Proost S."/>
            <person name="Cook D.R."/>
            <person name="Meyers B.C."/>
            <person name="Spannagl M."/>
            <person name="Cheung F."/>
            <person name="De Mita S."/>
            <person name="Krishnakumar V."/>
            <person name="Gundlach H."/>
            <person name="Zhou S."/>
            <person name="Mudge J."/>
            <person name="Bharti A.K."/>
            <person name="Murray J.D."/>
            <person name="Naoumkina M.A."/>
            <person name="Rosen B."/>
            <person name="Silverstein K.A."/>
            <person name="Tang H."/>
            <person name="Rombauts S."/>
            <person name="Zhao P.X."/>
            <person name="Zhou P."/>
            <person name="Barbe V."/>
            <person name="Bardou P."/>
            <person name="Bechner M."/>
            <person name="Bellec A."/>
            <person name="Berger A."/>
            <person name="Berges H."/>
            <person name="Bidwell S."/>
            <person name="Bisseling T."/>
            <person name="Choisne N."/>
            <person name="Couloux A."/>
            <person name="Denny R."/>
            <person name="Deshpande S."/>
            <person name="Dai X."/>
            <person name="Doyle J.J."/>
            <person name="Dudez A.M."/>
            <person name="Farmer A.D."/>
            <person name="Fouteau S."/>
            <person name="Franken C."/>
            <person name="Gibelin C."/>
            <person name="Gish J."/>
            <person name="Goldstein S."/>
            <person name="Gonzalez A.J."/>
            <person name="Green P.J."/>
            <person name="Hallab A."/>
            <person name="Hartog M."/>
            <person name="Hua A."/>
            <person name="Humphray S.J."/>
            <person name="Jeong D.H."/>
            <person name="Jing Y."/>
            <person name="Jocker A."/>
            <person name="Kenton S.M."/>
            <person name="Kim D.J."/>
            <person name="Klee K."/>
            <person name="Lai H."/>
            <person name="Lang C."/>
            <person name="Lin S."/>
            <person name="Macmil S.L."/>
            <person name="Magdelenat G."/>
            <person name="Matthews L."/>
            <person name="McCorrison J."/>
            <person name="Monaghan E.L."/>
            <person name="Mun J.H."/>
            <person name="Najar F.Z."/>
            <person name="Nicholson C."/>
            <person name="Noirot C."/>
            <person name="O'Bleness M."/>
            <person name="Paule C.R."/>
            <person name="Poulain J."/>
            <person name="Prion F."/>
            <person name="Qin B."/>
            <person name="Qu C."/>
            <person name="Retzel E.F."/>
            <person name="Riddle C."/>
            <person name="Sallet E."/>
            <person name="Samain S."/>
            <person name="Samson N."/>
            <person name="Sanders I."/>
            <person name="Saurat O."/>
            <person name="Scarpelli C."/>
            <person name="Schiex T."/>
            <person name="Segurens B."/>
            <person name="Severin A.J."/>
            <person name="Sherrier D.J."/>
            <person name="Shi R."/>
            <person name="Sims S."/>
            <person name="Singer S.R."/>
            <person name="Sinharoy S."/>
            <person name="Sterck L."/>
            <person name="Viollet A."/>
            <person name="Wang B.B."/>
            <person name="Wang K."/>
            <person name="Wang M."/>
            <person name="Wang X."/>
            <person name="Warfsmann J."/>
            <person name="Weissenbach J."/>
            <person name="White D.D."/>
            <person name="White J.D."/>
            <person name="Wiley G.B."/>
            <person name="Wincker P."/>
            <person name="Xing Y."/>
            <person name="Yang L."/>
            <person name="Yao Z."/>
            <person name="Ying F."/>
            <person name="Zhai J."/>
            <person name="Zhou L."/>
            <person name="Zuber A."/>
            <person name="Denarie J."/>
            <person name="Dixon R.A."/>
            <person name="May G.D."/>
            <person name="Schwartz D.C."/>
            <person name="Rogers J."/>
            <person name="Quetier F."/>
            <person name="Town C.D."/>
            <person name="Roe B.A."/>
        </authorList>
    </citation>
    <scope>NUCLEOTIDE SEQUENCE [LARGE SCALE GENOMIC DNA]</scope>
    <source>
        <strain evidence="1">A17</strain>
        <strain evidence="2 3">cv. Jemalong A17</strain>
    </source>
</reference>
<dbReference type="EMBL" id="CM001223">
    <property type="protein sequence ID" value="AES78889.1"/>
    <property type="molecule type" value="Genomic_DNA"/>
</dbReference>
<evidence type="ECO:0000313" key="3">
    <source>
        <dbReference type="Proteomes" id="UP000002051"/>
    </source>
</evidence>